<keyword evidence="3" id="KW-0269">Exonuclease</keyword>
<dbReference type="GO" id="GO:0000956">
    <property type="term" value="P:nuclear-transcribed mRNA catabolic process"/>
    <property type="evidence" value="ECO:0007669"/>
    <property type="project" value="TreeGrafter"/>
</dbReference>
<dbReference type="InterPro" id="IPR047007">
    <property type="entry name" value="XRN1_D1_sf"/>
</dbReference>
<dbReference type="EMBL" id="BDRX01000001">
    <property type="protein sequence ID" value="GBF87435.1"/>
    <property type="molecule type" value="Genomic_DNA"/>
</dbReference>
<feature type="domain" description="Xrn1 helical" evidence="7">
    <location>
        <begin position="280"/>
        <end position="621"/>
    </location>
</feature>
<feature type="compositionally biased region" description="Gly residues" evidence="5">
    <location>
        <begin position="379"/>
        <end position="396"/>
    </location>
</feature>
<dbReference type="OrthoDB" id="372487at2759"/>
<feature type="compositionally biased region" description="Low complexity" evidence="5">
    <location>
        <begin position="1877"/>
        <end position="1918"/>
    </location>
</feature>
<feature type="compositionally biased region" description="Low complexity" evidence="5">
    <location>
        <begin position="1593"/>
        <end position="1610"/>
    </location>
</feature>
<evidence type="ECO:0000256" key="5">
    <source>
        <dbReference type="SAM" id="MobiDB-lite"/>
    </source>
</evidence>
<feature type="compositionally biased region" description="Basic and acidic residues" evidence="5">
    <location>
        <begin position="1835"/>
        <end position="1859"/>
    </location>
</feature>
<dbReference type="Pfam" id="PF18332">
    <property type="entry name" value="XRN1_D1"/>
    <property type="match status" value="1"/>
</dbReference>
<feature type="region of interest" description="Disordered" evidence="5">
    <location>
        <begin position="364"/>
        <end position="397"/>
    </location>
</feature>
<proteinExistence type="inferred from homology"/>
<dbReference type="Gene3D" id="2.170.260.40">
    <property type="match status" value="1"/>
</dbReference>
<feature type="region of interest" description="Disordered" evidence="5">
    <location>
        <begin position="1201"/>
        <end position="1643"/>
    </location>
</feature>
<feature type="compositionally biased region" description="Gly residues" evidence="5">
    <location>
        <begin position="2023"/>
        <end position="2039"/>
    </location>
</feature>
<evidence type="ECO:0000256" key="4">
    <source>
        <dbReference type="ARBA" id="ARBA00038299"/>
    </source>
</evidence>
<evidence type="ECO:0000256" key="1">
    <source>
        <dbReference type="ARBA" id="ARBA00022722"/>
    </source>
</evidence>
<feature type="compositionally biased region" description="Low complexity" evidence="5">
    <location>
        <begin position="1394"/>
        <end position="1409"/>
    </location>
</feature>
<feature type="compositionally biased region" description="Low complexity" evidence="5">
    <location>
        <begin position="1943"/>
        <end position="1989"/>
    </location>
</feature>
<reference evidence="11 12" key="1">
    <citation type="journal article" date="2018" name="Sci. Rep.">
        <title>Raphidocelis subcapitata (=Pseudokirchneriella subcapitata) provides an insight into genome evolution and environmental adaptations in the Sphaeropleales.</title>
        <authorList>
            <person name="Suzuki S."/>
            <person name="Yamaguchi H."/>
            <person name="Nakajima N."/>
            <person name="Kawachi M."/>
        </authorList>
    </citation>
    <scope>NUCLEOTIDE SEQUENCE [LARGE SCALE GENOMIC DNA]</scope>
    <source>
        <strain evidence="11 12">NIES-35</strain>
    </source>
</reference>
<feature type="region of interest" description="Disordered" evidence="5">
    <location>
        <begin position="1720"/>
        <end position="2097"/>
    </location>
</feature>
<evidence type="ECO:0000256" key="2">
    <source>
        <dbReference type="ARBA" id="ARBA00022801"/>
    </source>
</evidence>
<dbReference type="InterPro" id="IPR004859">
    <property type="entry name" value="Xrn1_N"/>
</dbReference>
<sequence length="2240" mass="233938">MGIPKFYRWLSERYPLLNMSVAATEAPPEIDNLYLDMNGIIHNCTHANDPNLKLTETEMVVRIFTYLDRLIQIIKPQRLVFMAIDGVAPRAKMNQQRARRFKSAKEREAHEAEMLARGEAIDPATHFDSNCITPGTPFMDRLGRHLRFFIRRKMAEDPVWQKPNVIFSGHEVPGEGEHKIMEYIRWQKLQPGYPPNQRHCMYGLDADLIMLSLVTHEPHFCLLREVVSFSGRSRGQPTRETLDNPCAENFLLFQIGLLREYFEVEFSLVRHLPWAPNGVVDVERIVDDFVLFCMLVGNDFLPALPTMDIAEGGLNKLIQMYKDALPELGGYLTDAGDLHHGRLELLLGQLAELEMDTLQERAEDTEWFENKRQRRGPRNGNGNGDGTGTSLGGGGKPSNPSLAVLAGALLDPLAGAPLEDEEEEEAKPQEPTMMSKEARAMFLAGEGTAALDAWKTRYYREKLEMPDDRRRAVSEEYIKGLHWVLQYYYRGVASWDWFYPYHYAPMASELKALGEISVSFTPGKPFLPYEQLLAVQPASSCKLLPEAYHYLMTSATSPIRDFYPVKFDIDMEGKRAEWEGVVKIPFISEERLLEAARSVRQELLTADEQRRNSHGDVLLFQFVPGRHEAEHCESTLPRWGATVHHAHSSCRHVPPPPPLPPAQLGFRPALIKGTLTGKKNPPGFPTLRTMKILSVELKNAGINVFGNATKKESLVLTLPDIQQASGRGRALGESTSAAAVAGMIGERVYVKWPYLQEAQILRVSDATQELSQQGARQLGKEDSDAFSGLAGRTRNLFLTKQGVETGPLPVMLHVKACTGYVRHADGTVVKRYMDDEAPYPLQAVLRQRPRPPPGFHDPDQPRPLELEEGARTLFLGGDHYGCFATVLPDPGRGLGPDGKRLPAFSAGGRACVRVAPPRHDAPGAVKRAKQVVKDYPIQYTPSGSAARMLRMNPRLLGRITGNVWVGDGEARLDIGLAVKNAKQGVCVPGFAMPLPDETGWSYSQPLLDLVSQYRAQFPWVFSALENSGADARLTVESLVPPSIAPTPSERSAKAAAVTAWLKGLPSAKRPLMKAGVQVASDRALEVLLATVPPVLPRGTGAALPVDYENVAPQLLLPPYDPSRPLSELLGGDFELGDRAAVARGSGAPPFGARGTVVAVFDGAVELLMDQEFPGATTLNGRLRLPRGATVPKDQLLNVSKQRKVFMPTKQDMPRRMRAPAPAAPHAAPPPPKEGEADHDVGRPTPLAVLAPWCKGRPSTRPQPQAIAPAAPPEPEPEPEPQPQPAPQQAAARAAPAAAAALPQSWQAPSGFPAPQRPVLPAAGQPLPPPRQLQQAGSRGRGGYEGAGYAQQAPAQHAPAQQAPAPQALNWQQQLLAGPQAGRPAPANQPPPASLPAWAQQPAPAGHQQPRGGRGAVPSAAVPLSVSPAQPPPHAASQLLNMLQRSRSGGVQPPPPQQPARPQHPQYHQGGQFGGPAPGYSAQQPRQQPPFAYNQQQPAPPAQLNWQQQQFYSHPGQQPVAPQPQQPPPPLRGQQGVGGGAHGHALQPPQPQCRQQPPPPQQQQAPQHAASTAPGDGAEGGKKKKKKKDKDGPAAEGAQPAAAAAPAVGEAKSAKKKKTKGEATAGPAPAAGEAAARRRGDSKVQAAITVTEEGGVRLQLNFGAPAAAPAAAPAKAAKADEAAKKDKNKKKKAADGAAAAAEEPLVRLRLRVTDAGAVEAAVTPAGAEPGQDAPPAAAKPAPAKAATPTKAAAASKAATPAKAAPATKAAAKAAGGAAAAKAAPAEAEAAPPAPPPVSVPAPASAPPPESPSKGGGSPGGLLSRVTGFFSLGGKKKKEEKEKPAAKKDKDKEDKAKKERGQAGASAAADEASEQPAKDAAQPEGEEAAAPAAAAAATPFAVAAAAEGAGEAAAEADAAGGSDGGGGPEPQRSLSLKVLGQDAVAAASAPAAAASDGEPAAADAAADAAAGAGEPSAGSASPLAASPLAAGRGRVRVATPKGKEAPPYVPRMPDGTRGFTLGRGRSSGGGAPGAPGSGGGDAASEEPAAGPRAPGATAAAAAPPSPFGGAAAAAGGSNPLGLAAPPGFELPGASAAAGGGGGGGGGAILGLLRAASQKKAQEAAQGSMSAGAMLLSQLQGQAPAAPAAAPLPAPPQPELAVANPLAALLLRGAPMGAPPAAPPPGAALAALLSNAAANPGQAHAVAPPPQQPAAQQPAGAALLAVLQRAAAQSEEQRRFGGM</sequence>
<dbReference type="Proteomes" id="UP000247498">
    <property type="component" value="Unassembled WGS sequence"/>
</dbReference>
<feature type="compositionally biased region" description="Pro residues" evidence="5">
    <location>
        <begin position="1520"/>
        <end position="1530"/>
    </location>
</feature>
<evidence type="ECO:0000259" key="9">
    <source>
        <dbReference type="Pfam" id="PF18332"/>
    </source>
</evidence>
<dbReference type="Gene3D" id="3.40.50.12390">
    <property type="match status" value="2"/>
</dbReference>
<evidence type="ECO:0000313" key="11">
    <source>
        <dbReference type="EMBL" id="GBF87435.1"/>
    </source>
</evidence>
<dbReference type="Gene3D" id="1.25.40.1050">
    <property type="match status" value="1"/>
</dbReference>
<dbReference type="Pfam" id="PF18334">
    <property type="entry name" value="XRN1_D2_D3"/>
    <property type="match status" value="1"/>
</dbReference>
<feature type="compositionally biased region" description="Pro residues" evidence="5">
    <location>
        <begin position="1269"/>
        <end position="1285"/>
    </location>
</feature>
<feature type="compositionally biased region" description="Low complexity" evidence="5">
    <location>
        <begin position="1488"/>
        <end position="1519"/>
    </location>
</feature>
<dbReference type="GO" id="GO:0004534">
    <property type="term" value="F:5'-3' RNA exonuclease activity"/>
    <property type="evidence" value="ECO:0007669"/>
    <property type="project" value="TreeGrafter"/>
</dbReference>
<feature type="region of interest" description="Disordered" evidence="5">
    <location>
        <begin position="2196"/>
        <end position="2217"/>
    </location>
</feature>
<feature type="compositionally biased region" description="Low complexity" evidence="5">
    <location>
        <begin position="1621"/>
        <end position="1633"/>
    </location>
</feature>
<dbReference type="Pfam" id="PF03159">
    <property type="entry name" value="XRN_N"/>
    <property type="match status" value="1"/>
</dbReference>
<accession>A0A2V0NRI1</accession>
<protein>
    <submittedName>
        <fullName evidence="11">Exoribonuclease</fullName>
    </submittedName>
</protein>
<name>A0A2V0NRI1_9CHLO</name>
<keyword evidence="2" id="KW-0378">Hydrolase</keyword>
<dbReference type="GO" id="GO:0003723">
    <property type="term" value="F:RNA binding"/>
    <property type="evidence" value="ECO:0007669"/>
    <property type="project" value="TreeGrafter"/>
</dbReference>
<feature type="compositionally biased region" description="Low complexity" evidence="5">
    <location>
        <begin position="2043"/>
        <end position="2094"/>
    </location>
</feature>
<feature type="compositionally biased region" description="Pro residues" evidence="5">
    <location>
        <begin position="1547"/>
        <end position="1560"/>
    </location>
</feature>
<dbReference type="Gene3D" id="2.30.30.750">
    <property type="match status" value="1"/>
</dbReference>
<dbReference type="InterPro" id="IPR041412">
    <property type="entry name" value="Xrn1_helical"/>
</dbReference>
<gene>
    <name evidence="11" type="ORF">Rsub_00146</name>
</gene>
<comment type="similarity">
    <text evidence="4">Belongs to the 5'-3' exonuclease family.</text>
</comment>
<evidence type="ECO:0000259" key="6">
    <source>
        <dbReference type="Pfam" id="PF03159"/>
    </source>
</evidence>
<feature type="domain" description="5'-3' exoribonuclease 1 SH3-like" evidence="8">
    <location>
        <begin position="1132"/>
        <end position="1197"/>
    </location>
</feature>
<evidence type="ECO:0000259" key="7">
    <source>
        <dbReference type="Pfam" id="PF17846"/>
    </source>
</evidence>
<dbReference type="GO" id="GO:0005634">
    <property type="term" value="C:nucleus"/>
    <property type="evidence" value="ECO:0007669"/>
    <property type="project" value="TreeGrafter"/>
</dbReference>
<feature type="compositionally biased region" description="Pro residues" evidence="5">
    <location>
        <begin position="1790"/>
        <end position="1809"/>
    </location>
</feature>
<comment type="caution">
    <text evidence="11">The sequence shown here is derived from an EMBL/GenBank/DDBJ whole genome shotgun (WGS) entry which is preliminary data.</text>
</comment>
<dbReference type="PANTHER" id="PTHR12341">
    <property type="entry name" value="5'-&gt;3' EXORIBONUCLEASE"/>
    <property type="match status" value="1"/>
</dbReference>
<dbReference type="InterPro" id="IPR047008">
    <property type="entry name" value="XRN1_SH3_sf"/>
</dbReference>
<organism evidence="11 12">
    <name type="scientific">Raphidocelis subcapitata</name>
    <dbReference type="NCBI Taxonomy" id="307507"/>
    <lineage>
        <taxon>Eukaryota</taxon>
        <taxon>Viridiplantae</taxon>
        <taxon>Chlorophyta</taxon>
        <taxon>core chlorophytes</taxon>
        <taxon>Chlorophyceae</taxon>
        <taxon>CS clade</taxon>
        <taxon>Sphaeropleales</taxon>
        <taxon>Selenastraceae</taxon>
        <taxon>Raphidocelis</taxon>
    </lineage>
</organism>
<feature type="domain" description="Xrn1 N-terminal" evidence="6">
    <location>
        <begin position="1"/>
        <end position="225"/>
    </location>
</feature>
<feature type="domain" description="5'-3' exoribonuclease 1 D1" evidence="9">
    <location>
        <begin position="670"/>
        <end position="846"/>
    </location>
</feature>
<keyword evidence="1" id="KW-0540">Nuclease</keyword>
<feature type="region of interest" description="Disordered" evidence="5">
    <location>
        <begin position="1665"/>
        <end position="1704"/>
    </location>
</feature>
<dbReference type="Pfam" id="PF18129">
    <property type="entry name" value="SH3_12"/>
    <property type="match status" value="1"/>
</dbReference>
<evidence type="ECO:0000259" key="8">
    <source>
        <dbReference type="Pfam" id="PF18129"/>
    </source>
</evidence>
<dbReference type="STRING" id="307507.A0A2V0NRI1"/>
<dbReference type="InParanoid" id="A0A2V0NRI1"/>
<feature type="compositionally biased region" description="Low complexity" evidence="5">
    <location>
        <begin position="1286"/>
        <end position="1308"/>
    </location>
</feature>
<feature type="compositionally biased region" description="Low complexity" evidence="5">
    <location>
        <begin position="1665"/>
        <end position="1675"/>
    </location>
</feature>
<evidence type="ECO:0000256" key="3">
    <source>
        <dbReference type="ARBA" id="ARBA00022839"/>
    </source>
</evidence>
<dbReference type="InterPro" id="IPR041106">
    <property type="entry name" value="XRN1_D2_D3"/>
</dbReference>
<feature type="compositionally biased region" description="Basic and acidic residues" evidence="5">
    <location>
        <begin position="1232"/>
        <end position="1241"/>
    </location>
</feature>
<feature type="compositionally biased region" description="Low complexity" evidence="5">
    <location>
        <begin position="1459"/>
        <end position="1468"/>
    </location>
</feature>
<feature type="compositionally biased region" description="Low complexity" evidence="5">
    <location>
        <begin position="1346"/>
        <end position="1376"/>
    </location>
</feature>
<evidence type="ECO:0000259" key="10">
    <source>
        <dbReference type="Pfam" id="PF18334"/>
    </source>
</evidence>
<dbReference type="Pfam" id="PF17846">
    <property type="entry name" value="XRN_M"/>
    <property type="match status" value="1"/>
</dbReference>
<keyword evidence="12" id="KW-1185">Reference proteome</keyword>
<dbReference type="InterPro" id="IPR040992">
    <property type="entry name" value="XRN1_D1"/>
</dbReference>
<dbReference type="InterPro" id="IPR027073">
    <property type="entry name" value="5_3_exoribonuclease"/>
</dbReference>
<feature type="compositionally biased region" description="Polar residues" evidence="5">
    <location>
        <begin position="1438"/>
        <end position="1448"/>
    </location>
</feature>
<dbReference type="CDD" id="cd18673">
    <property type="entry name" value="PIN_XRN1-2-like"/>
    <property type="match status" value="1"/>
</dbReference>
<dbReference type="InterPro" id="IPR041385">
    <property type="entry name" value="SH3_12"/>
</dbReference>
<feature type="compositionally biased region" description="Low complexity" evidence="5">
    <location>
        <begin position="1732"/>
        <end position="1789"/>
    </location>
</feature>
<dbReference type="PANTHER" id="PTHR12341:SF7">
    <property type="entry name" value="5'-3' EXORIBONUCLEASE 1"/>
    <property type="match status" value="1"/>
</dbReference>
<evidence type="ECO:0000313" key="12">
    <source>
        <dbReference type="Proteomes" id="UP000247498"/>
    </source>
</evidence>
<feature type="domain" description="Exoribonuclease Xrn1 D2/D3" evidence="10">
    <location>
        <begin position="925"/>
        <end position="1063"/>
    </location>
</feature>